<comment type="subcellular location">
    <subcellularLocation>
        <location evidence="1">Membrane</location>
        <topology evidence="1">Multi-pass membrane protein</topology>
    </subcellularLocation>
</comment>
<protein>
    <submittedName>
        <fullName evidence="10">Acyl-CoA--sterol O-acyltransferase 1-like</fullName>
    </submittedName>
</protein>
<dbReference type="GO" id="GO:0008374">
    <property type="term" value="F:O-acyltransferase activity"/>
    <property type="evidence" value="ECO:0007669"/>
    <property type="project" value="InterPro"/>
</dbReference>
<accession>A0A1S3YNI5</accession>
<dbReference type="OMA" id="TINGRWR"/>
<evidence type="ECO:0000256" key="1">
    <source>
        <dbReference type="ARBA" id="ARBA00004141"/>
    </source>
</evidence>
<dbReference type="AlphaFoldDB" id="A0A1S3YNI5"/>
<evidence type="ECO:0000256" key="3">
    <source>
        <dbReference type="ARBA" id="ARBA00022679"/>
    </source>
</evidence>
<dbReference type="OrthoDB" id="1077582at2759"/>
<dbReference type="InterPro" id="IPR044851">
    <property type="entry name" value="Wax_synthase"/>
</dbReference>
<dbReference type="PaxDb" id="4097-A0A1S3YNI5"/>
<evidence type="ECO:0000313" key="10">
    <source>
        <dbReference type="RefSeq" id="XP_016453485.2"/>
    </source>
</evidence>
<dbReference type="GO" id="GO:0006629">
    <property type="term" value="P:lipid metabolic process"/>
    <property type="evidence" value="ECO:0007669"/>
    <property type="project" value="UniProtKB-KW"/>
</dbReference>
<dbReference type="Proteomes" id="UP000790787">
    <property type="component" value="Chromosome 13"/>
</dbReference>
<evidence type="ECO:0000313" key="9">
    <source>
        <dbReference type="Proteomes" id="UP000790787"/>
    </source>
</evidence>
<evidence type="ECO:0000256" key="2">
    <source>
        <dbReference type="ARBA" id="ARBA00007282"/>
    </source>
</evidence>
<evidence type="ECO:0000256" key="4">
    <source>
        <dbReference type="ARBA" id="ARBA00022692"/>
    </source>
</evidence>
<keyword evidence="4" id="KW-0812">Transmembrane</keyword>
<dbReference type="Pfam" id="PF13813">
    <property type="entry name" value="MBOAT_2"/>
    <property type="match status" value="1"/>
</dbReference>
<proteinExistence type="inferred from homology"/>
<dbReference type="PANTHER" id="PTHR31595:SF77">
    <property type="entry name" value="ACYL-COA--STEROL O-ACYLTRANSFERASE 1-LIKE"/>
    <property type="match status" value="1"/>
</dbReference>
<reference evidence="9" key="1">
    <citation type="journal article" date="2014" name="Nat. Commun.">
        <title>The tobacco genome sequence and its comparison with those of tomato and potato.</title>
        <authorList>
            <person name="Sierro N."/>
            <person name="Battey J.N."/>
            <person name="Ouadi S."/>
            <person name="Bakaher N."/>
            <person name="Bovet L."/>
            <person name="Willig A."/>
            <person name="Goepfert S."/>
            <person name="Peitsch M.C."/>
            <person name="Ivanov N.V."/>
        </authorList>
    </citation>
    <scope>NUCLEOTIDE SEQUENCE [LARGE SCALE GENOMIC DNA]</scope>
</reference>
<dbReference type="STRING" id="4097.A0A1S3YNI5"/>
<dbReference type="InterPro" id="IPR032805">
    <property type="entry name" value="Wax_synthase_dom"/>
</dbReference>
<keyword evidence="8" id="KW-0012">Acyltransferase</keyword>
<dbReference type="RefSeq" id="XP_016453485.1">
    <property type="nucleotide sequence ID" value="XM_016597999.1"/>
</dbReference>
<dbReference type="GO" id="GO:0016020">
    <property type="term" value="C:membrane"/>
    <property type="evidence" value="ECO:0007669"/>
    <property type="project" value="UniProtKB-SubCell"/>
</dbReference>
<evidence type="ECO:0000256" key="7">
    <source>
        <dbReference type="ARBA" id="ARBA00023136"/>
    </source>
</evidence>
<keyword evidence="3" id="KW-0808">Transferase</keyword>
<gene>
    <name evidence="10" type="primary">LOC107777848</name>
</gene>
<keyword evidence="7" id="KW-0472">Membrane</keyword>
<evidence type="ECO:0000256" key="8">
    <source>
        <dbReference type="ARBA" id="ARBA00023315"/>
    </source>
</evidence>
<dbReference type="KEGG" id="nta:107777848"/>
<name>A0A1S3YNI5_TOBAC</name>
<keyword evidence="9" id="KW-1185">Reference proteome</keyword>
<dbReference type="PANTHER" id="PTHR31595">
    <property type="entry name" value="LONG-CHAIN-ALCOHOL O-FATTY-ACYLTRANSFERASE 3-RELATED"/>
    <property type="match status" value="1"/>
</dbReference>
<keyword evidence="6" id="KW-0443">Lipid metabolism</keyword>
<keyword evidence="5" id="KW-1133">Transmembrane helix</keyword>
<evidence type="ECO:0000256" key="5">
    <source>
        <dbReference type="ARBA" id="ARBA00022989"/>
    </source>
</evidence>
<sequence length="513" mass="58748">MEGNISNVIKYWIEGEIETFIKVWLSIYASLCYCYLVTKIIPKGLFRLLSFLPMICIFLYLPLKINSVHLCGNTAFFISWLCNFKLLLLAFDQGPLFDSSLSITKFLILACLPIKIQQKSQEKTEFYVQNGVNRGKLHQNGHFRKTPSTKSAEKVSGVQTRKDFGKNDHFQETPSTKSAEKISGIQTRKGFHKNGHFQETPSTNSAEKISSVQTRKDFDKNGHFQETPALNSAAKSETNPFQDDHFHETPSQKSAEKCIGVQNGKYSHQNGHLQKKPFPSSGRSKSVLNYGIKALLFALIIIVYDYSDYIHPYIILVIYCFHIYLCLEIILAIVSGLARGLLGLELEPQFNEPYLSTSLQDFWGRRWNLIVTNILRPTVYNPTLSLSTNILGRKWAPLPAVMTTFVVSGLMHELIFYYLGRVRPTWEITWFFLLHGMCLNIEICVKKVISDRFKLPKIIGTIWTVGFVMITGFWLFFPQLLRCNSDVRAFKEYEAIGAFFKDVTKAVNLTFLR</sequence>
<dbReference type="RefSeq" id="XP_016453485.2">
    <property type="nucleotide sequence ID" value="XM_016597999.2"/>
</dbReference>
<comment type="similarity">
    <text evidence="2">Belongs to the wax synthase family.</text>
</comment>
<reference evidence="10" key="2">
    <citation type="submission" date="2025-08" db="UniProtKB">
        <authorList>
            <consortium name="RefSeq"/>
        </authorList>
    </citation>
    <scope>IDENTIFICATION</scope>
    <source>
        <tissue evidence="10">Leaf</tissue>
    </source>
</reference>
<dbReference type="GeneID" id="107777848"/>
<organism evidence="9 10">
    <name type="scientific">Nicotiana tabacum</name>
    <name type="common">Common tobacco</name>
    <dbReference type="NCBI Taxonomy" id="4097"/>
    <lineage>
        <taxon>Eukaryota</taxon>
        <taxon>Viridiplantae</taxon>
        <taxon>Streptophyta</taxon>
        <taxon>Embryophyta</taxon>
        <taxon>Tracheophyta</taxon>
        <taxon>Spermatophyta</taxon>
        <taxon>Magnoliopsida</taxon>
        <taxon>eudicotyledons</taxon>
        <taxon>Gunneridae</taxon>
        <taxon>Pentapetalae</taxon>
        <taxon>asterids</taxon>
        <taxon>lamiids</taxon>
        <taxon>Solanales</taxon>
        <taxon>Solanaceae</taxon>
        <taxon>Nicotianoideae</taxon>
        <taxon>Nicotianeae</taxon>
        <taxon>Nicotiana</taxon>
    </lineage>
</organism>
<evidence type="ECO:0000256" key="6">
    <source>
        <dbReference type="ARBA" id="ARBA00023098"/>
    </source>
</evidence>